<accession>A0A964V0X6</accession>
<feature type="non-terminal residue" evidence="2">
    <location>
        <position position="84"/>
    </location>
</feature>
<dbReference type="EMBL" id="RGET01000052">
    <property type="protein sequence ID" value="NBN88124.1"/>
    <property type="molecule type" value="Genomic_DNA"/>
</dbReference>
<proteinExistence type="predicted"/>
<protein>
    <submittedName>
        <fullName evidence="2">Uncharacterized protein</fullName>
    </submittedName>
</protein>
<feature type="compositionally biased region" description="Polar residues" evidence="1">
    <location>
        <begin position="1"/>
        <end position="20"/>
    </location>
</feature>
<organism evidence="2 3">
    <name type="scientific">Candidatus Fonsibacter lacus</name>
    <dbReference type="NCBI Taxonomy" id="2576439"/>
    <lineage>
        <taxon>Bacteria</taxon>
        <taxon>Pseudomonadati</taxon>
        <taxon>Pseudomonadota</taxon>
        <taxon>Alphaproteobacteria</taxon>
        <taxon>Candidatus Pelagibacterales</taxon>
        <taxon>Candidatus Pelagibacterales incertae sedis</taxon>
        <taxon>Candidatus Fonsibacter</taxon>
    </lineage>
</organism>
<gene>
    <name evidence="2" type="ORF">EBV32_03420</name>
</gene>
<reference evidence="2" key="1">
    <citation type="submission" date="2018-10" db="EMBL/GenBank/DDBJ databases">
        <title>Iterative Subtractive Binning of Freshwater Chronoseries Metagenomes Recovers Nearly Complete Genomes from over Four Hundred Novel Species.</title>
        <authorList>
            <person name="Rodriguez-R L.M."/>
            <person name="Tsementzi D."/>
            <person name="Luo C."/>
            <person name="Konstantinidis K.T."/>
        </authorList>
    </citation>
    <scope>NUCLEOTIDE SEQUENCE</scope>
    <source>
        <strain evidence="2">WB7_6_001</strain>
    </source>
</reference>
<name>A0A964V0X6_9PROT</name>
<dbReference type="AlphaFoldDB" id="A0A964V0X6"/>
<comment type="caution">
    <text evidence="2">The sequence shown here is derived from an EMBL/GenBank/DDBJ whole genome shotgun (WGS) entry which is preliminary data.</text>
</comment>
<evidence type="ECO:0000313" key="2">
    <source>
        <dbReference type="EMBL" id="NBN88124.1"/>
    </source>
</evidence>
<evidence type="ECO:0000256" key="1">
    <source>
        <dbReference type="SAM" id="MobiDB-lite"/>
    </source>
</evidence>
<sequence length="84" mass="9668">MSHIVNNNKNTMPFTKNDININRKGRPHGSPNNLTKSIRATASSLLDIIDIDTLHDRDKIKLIEVLLRYSIKHVHSEHILNNDF</sequence>
<feature type="region of interest" description="Disordered" evidence="1">
    <location>
        <begin position="1"/>
        <end position="35"/>
    </location>
</feature>
<evidence type="ECO:0000313" key="3">
    <source>
        <dbReference type="Proteomes" id="UP000713222"/>
    </source>
</evidence>
<dbReference type="Proteomes" id="UP000713222">
    <property type="component" value="Unassembled WGS sequence"/>
</dbReference>